<accession>A0A6S7G7K3</accession>
<dbReference type="InterPro" id="IPR012337">
    <property type="entry name" value="RNaseH-like_sf"/>
</dbReference>
<reference evidence="4" key="1">
    <citation type="submission" date="2020-04" db="EMBL/GenBank/DDBJ databases">
        <authorList>
            <person name="Alioto T."/>
            <person name="Alioto T."/>
            <person name="Gomez Garrido J."/>
        </authorList>
    </citation>
    <scope>NUCLEOTIDE SEQUENCE</scope>
    <source>
        <strain evidence="4">A484AB</strain>
    </source>
</reference>
<dbReference type="Proteomes" id="UP001152795">
    <property type="component" value="Unassembled WGS sequence"/>
</dbReference>
<proteinExistence type="predicted"/>
<evidence type="ECO:0000313" key="4">
    <source>
        <dbReference type="EMBL" id="CAB3981530.1"/>
    </source>
</evidence>
<feature type="compositionally biased region" description="Acidic residues" evidence="3">
    <location>
        <begin position="1200"/>
        <end position="1214"/>
    </location>
</feature>
<dbReference type="OrthoDB" id="5987870at2759"/>
<protein>
    <submittedName>
        <fullName evidence="4">Zinc finger 862-like</fullName>
    </submittedName>
</protein>
<gene>
    <name evidence="4" type="ORF">PACLA_8A087296</name>
</gene>
<feature type="compositionally biased region" description="Basic residues" evidence="3">
    <location>
        <begin position="1167"/>
        <end position="1178"/>
    </location>
</feature>
<feature type="region of interest" description="Disordered" evidence="3">
    <location>
        <begin position="379"/>
        <end position="444"/>
    </location>
</feature>
<dbReference type="GO" id="GO:0046872">
    <property type="term" value="F:metal ion binding"/>
    <property type="evidence" value="ECO:0007669"/>
    <property type="project" value="UniProtKB-KW"/>
</dbReference>
<name>A0A6S7G7K3_PARCT</name>
<keyword evidence="2" id="KW-0479">Metal-binding</keyword>
<feature type="region of interest" description="Disordered" evidence="3">
    <location>
        <begin position="1154"/>
        <end position="1226"/>
    </location>
</feature>
<feature type="compositionally biased region" description="Basic and acidic residues" evidence="3">
    <location>
        <begin position="1190"/>
        <end position="1199"/>
    </location>
</feature>
<dbReference type="Pfam" id="PF13359">
    <property type="entry name" value="DDE_Tnp_4"/>
    <property type="match status" value="1"/>
</dbReference>
<comment type="caution">
    <text evidence="4">The sequence shown here is derived from an EMBL/GenBank/DDBJ whole genome shotgun (WGS) entry which is preliminary data.</text>
</comment>
<dbReference type="EMBL" id="CACRXK020000399">
    <property type="protein sequence ID" value="CAB3981530.1"/>
    <property type="molecule type" value="Genomic_DNA"/>
</dbReference>
<evidence type="ECO:0000256" key="2">
    <source>
        <dbReference type="ARBA" id="ARBA00022723"/>
    </source>
</evidence>
<dbReference type="InterPro" id="IPR027806">
    <property type="entry name" value="HARBI1_dom"/>
</dbReference>
<sequence length="1226" mass="139507">MEKKRKMIKALLLLDLLYEDDEEQIKAHTLGKQVTLMRSSIKADERLAVTLRYLATGETFKSLEYCFCSNRTTISYVVSESCDALFKILGPDVLKTPDRDDAFGLATYFMKPFPRTHLEERVFNYWLSRMRRISENSFGILANRLRVLCSPILISPDFVTSIILALLVLHNYLSVQEKLPETDIHTKTAPKHSSVNVVEDDQSYSESVTCKSIGVTNGSVKTHALASSAPRTIEKDDVSNVNLEAIIDCNRYSSKTKLLRVTALVLKFVKHLKLEERARTMEPVEINAKELLEAEMLWLKSIQSAVFETEFKLLKSKKEKNQLINQLNLFLDEHELIRCQGRLDNSDLPTEVKTPILLPSNPGTKGYNEEAKRVSVCKKCTKPPSASTSEPPRKVQKTISSMFSKSNKTPSTSSSSSFTKARRNPKQHGNVSASSSKEVRTVKTSTVEKWKSDLSEYSAAEWLTYDVDAEGKARNLKCKFCIMFEDKIKNLPNYSDIYIKGSTNYRVSAVKDHATNINGDPQHPHTVAHGNFLKASGVEIEQRAKKIAKSCDKGNTDVVSGLQNHNKMDPSTLRKTKTKFETAYFVVKEELPISTCKNILNLESKHGVEIGTKYLTDPSVGTFIDFMGQELKHQLNADLAKAKFYSVLCDGSMDTTTVENEVIYCLHFDPQPVGSDSVEVKLSFLSVKQVKYGNAGGITDAIEESFNDVEESISSSLTSVGILPYHKKLVGFTSDGASVNRGCNNSIMTRLQEKSPWMVFIWCVAHRLELALSDALKTTEFQDVDDMLLKMYLLYKKAPKKVRQLKELHDLYKETMEFDEGGIKPKKSSGSRWISHKLAAMKMCLDKWGLYIQHLETMTEDETITSKDKAKLKGYLKRWKSSRIPLLLALFIDILTIPSILSLTFQKEKIDPVQTARALNKARERLAQFEKKAFEKLPNVRNFLSKIKEVDAQFFYQNVELSSFERHKVSVESKKNEYSEKIRQCLTNRLEQEDEGQEILDAVVQILDCEGWKDDNEFAEDAIFAVYDKFEVPLKSGGMSVTVPDLLNQWHEIVDFAVETIGVTGQSYLITWRKIFSAPRSKGWKDALILVELLFTIPVSNAKLERMFSKLKRVKTNFRCSLSLQRLENILRIMEEGPTWEEYDPLPAIELWNSAKQRRPHDEKQKRTYTARKSHKRLSTMSSDESDSETAEKENHESDKEDEDVQEESTEETESQSLFSDSEEEP</sequence>
<comment type="cofactor">
    <cofactor evidence="1">
        <name>a divalent metal cation</name>
        <dbReference type="ChEBI" id="CHEBI:60240"/>
    </cofactor>
</comment>
<keyword evidence="5" id="KW-1185">Reference proteome</keyword>
<feature type="compositionally biased region" description="Polar residues" evidence="3">
    <location>
        <begin position="427"/>
        <end position="436"/>
    </location>
</feature>
<feature type="compositionally biased region" description="Low complexity" evidence="3">
    <location>
        <begin position="404"/>
        <end position="419"/>
    </location>
</feature>
<evidence type="ECO:0000256" key="3">
    <source>
        <dbReference type="SAM" id="MobiDB-lite"/>
    </source>
</evidence>
<dbReference type="AlphaFoldDB" id="A0A6S7G7K3"/>
<evidence type="ECO:0000313" key="5">
    <source>
        <dbReference type="Proteomes" id="UP001152795"/>
    </source>
</evidence>
<evidence type="ECO:0000256" key="1">
    <source>
        <dbReference type="ARBA" id="ARBA00001968"/>
    </source>
</evidence>
<organism evidence="4 5">
    <name type="scientific">Paramuricea clavata</name>
    <name type="common">Red gorgonian</name>
    <name type="synonym">Violescent sea-whip</name>
    <dbReference type="NCBI Taxonomy" id="317549"/>
    <lineage>
        <taxon>Eukaryota</taxon>
        <taxon>Metazoa</taxon>
        <taxon>Cnidaria</taxon>
        <taxon>Anthozoa</taxon>
        <taxon>Octocorallia</taxon>
        <taxon>Malacalcyonacea</taxon>
        <taxon>Plexauridae</taxon>
        <taxon>Paramuricea</taxon>
    </lineage>
</organism>
<dbReference type="PANTHER" id="PTHR46880">
    <property type="entry name" value="RAS-ASSOCIATING DOMAIN-CONTAINING PROTEIN"/>
    <property type="match status" value="1"/>
</dbReference>
<dbReference type="PANTHER" id="PTHR46880:SF9">
    <property type="entry name" value="ZINC FINGER PROTEIN 862"/>
    <property type="match status" value="1"/>
</dbReference>
<dbReference type="SUPFAM" id="SSF53098">
    <property type="entry name" value="Ribonuclease H-like"/>
    <property type="match status" value="1"/>
</dbReference>